<evidence type="ECO:0000313" key="1">
    <source>
        <dbReference type="EMBL" id="KAJ1204916.1"/>
    </source>
</evidence>
<dbReference type="Proteomes" id="UP001066276">
    <property type="component" value="Chromosome 1_2"/>
</dbReference>
<evidence type="ECO:0000313" key="2">
    <source>
        <dbReference type="Proteomes" id="UP001066276"/>
    </source>
</evidence>
<gene>
    <name evidence="1" type="ORF">NDU88_000351</name>
</gene>
<dbReference type="AlphaFoldDB" id="A0AAV7VWM4"/>
<keyword evidence="2" id="KW-1185">Reference proteome</keyword>
<comment type="caution">
    <text evidence="1">The sequence shown here is derived from an EMBL/GenBank/DDBJ whole genome shotgun (WGS) entry which is preliminary data.</text>
</comment>
<protein>
    <submittedName>
        <fullName evidence="1">Uncharacterized protein</fullName>
    </submittedName>
</protein>
<organism evidence="1 2">
    <name type="scientific">Pleurodeles waltl</name>
    <name type="common">Iberian ribbed newt</name>
    <dbReference type="NCBI Taxonomy" id="8319"/>
    <lineage>
        <taxon>Eukaryota</taxon>
        <taxon>Metazoa</taxon>
        <taxon>Chordata</taxon>
        <taxon>Craniata</taxon>
        <taxon>Vertebrata</taxon>
        <taxon>Euteleostomi</taxon>
        <taxon>Amphibia</taxon>
        <taxon>Batrachia</taxon>
        <taxon>Caudata</taxon>
        <taxon>Salamandroidea</taxon>
        <taxon>Salamandridae</taxon>
        <taxon>Pleurodelinae</taxon>
        <taxon>Pleurodeles</taxon>
    </lineage>
</organism>
<dbReference type="EMBL" id="JANPWB010000002">
    <property type="protein sequence ID" value="KAJ1204916.1"/>
    <property type="molecule type" value="Genomic_DNA"/>
</dbReference>
<reference evidence="1" key="1">
    <citation type="journal article" date="2022" name="bioRxiv">
        <title>Sequencing and chromosome-scale assembly of the giantPleurodeles waltlgenome.</title>
        <authorList>
            <person name="Brown T."/>
            <person name="Elewa A."/>
            <person name="Iarovenko S."/>
            <person name="Subramanian E."/>
            <person name="Araus A.J."/>
            <person name="Petzold A."/>
            <person name="Susuki M."/>
            <person name="Suzuki K.-i.T."/>
            <person name="Hayashi T."/>
            <person name="Toyoda A."/>
            <person name="Oliveira C."/>
            <person name="Osipova E."/>
            <person name="Leigh N.D."/>
            <person name="Simon A."/>
            <person name="Yun M.H."/>
        </authorList>
    </citation>
    <scope>NUCLEOTIDE SEQUENCE</scope>
    <source>
        <strain evidence="1">20211129_DDA</strain>
        <tissue evidence="1">Liver</tissue>
    </source>
</reference>
<name>A0AAV7VWM4_PLEWA</name>
<proteinExistence type="predicted"/>
<sequence length="91" mass="10011">MAELQLPEATRTDREEQIIAQFEQFYSDVYAEEGLDREGVVGYLASVPLSRLSLTDSEELDSDITIVKVLTAILRLLAGKAPGADSFSAEF</sequence>
<accession>A0AAV7VWM4</accession>